<keyword evidence="3" id="KW-0597">Phosphoprotein</keyword>
<organism evidence="10 11">
    <name type="scientific">Sphingobium cloacae</name>
    <dbReference type="NCBI Taxonomy" id="120107"/>
    <lineage>
        <taxon>Bacteria</taxon>
        <taxon>Pseudomonadati</taxon>
        <taxon>Pseudomonadota</taxon>
        <taxon>Alphaproteobacteria</taxon>
        <taxon>Sphingomonadales</taxon>
        <taxon>Sphingomonadaceae</taxon>
        <taxon>Sphingobium</taxon>
    </lineage>
</organism>
<dbReference type="Pfam" id="PF02518">
    <property type="entry name" value="HATPase_c"/>
    <property type="match status" value="1"/>
</dbReference>
<keyword evidence="5" id="KW-0547">Nucleotide-binding</keyword>
<evidence type="ECO:0000256" key="8">
    <source>
        <dbReference type="ARBA" id="ARBA00023012"/>
    </source>
</evidence>
<keyword evidence="4" id="KW-0808">Transferase</keyword>
<evidence type="ECO:0000256" key="2">
    <source>
        <dbReference type="ARBA" id="ARBA00012438"/>
    </source>
</evidence>
<evidence type="ECO:0000256" key="5">
    <source>
        <dbReference type="ARBA" id="ARBA00022741"/>
    </source>
</evidence>
<dbReference type="InterPro" id="IPR003594">
    <property type="entry name" value="HATPase_dom"/>
</dbReference>
<evidence type="ECO:0000256" key="6">
    <source>
        <dbReference type="ARBA" id="ARBA00022777"/>
    </source>
</evidence>
<evidence type="ECO:0000256" key="7">
    <source>
        <dbReference type="ARBA" id="ARBA00022840"/>
    </source>
</evidence>
<dbReference type="Proteomes" id="UP000218272">
    <property type="component" value="Chromosome SCLO_1"/>
</dbReference>
<dbReference type="InterPro" id="IPR004358">
    <property type="entry name" value="Sig_transdc_His_kin-like_C"/>
</dbReference>
<dbReference type="GO" id="GO:0000160">
    <property type="term" value="P:phosphorelay signal transduction system"/>
    <property type="evidence" value="ECO:0007669"/>
    <property type="project" value="UniProtKB-KW"/>
</dbReference>
<dbReference type="OrthoDB" id="7568856at2"/>
<dbReference type="REBASE" id="160996">
    <property type="entry name" value="Scl10874ORF1020690P"/>
</dbReference>
<dbReference type="Gene3D" id="3.30.565.10">
    <property type="entry name" value="Histidine kinase-like ATPase, C-terminal domain"/>
    <property type="match status" value="2"/>
</dbReference>
<sequence>MVTDSHFDISAAVVRQLGDELVSDEVTALVELVKNAYDADADFAHVVVNTADAPAHSDFPGTSGFISIDDNGVGMDRGDIDRGWLVISLSGKREMKAKGVTTAKGRTPLGDKGLGRLSTQKLGARLEMDTRKEGSETLHVAFSWDSFTEDKSLSAVPVTVRKADQPRLKGTRLLITGLRNTDVWKGAAVEQLANDLAQILSPYEKARTFLVTLTIDGKVIDLGQISERVRRAAVGRFAIDFTEGKLHLDGKVRLAKLRGNQRDEELEFFENVVVPSNGRDFYEYLKGRSPPVNMRMSADPAYFVEFDYSVELESLGSIDRLQSKANINSTSDDKDAEPVMAADPGPFHAEIDEFLLRNDEGALRLSGLSASSEIQRVVKRHAGIKVFRDGFAVKPYGINGEDWLRLGAQQTSASSWYGLRPHNVLGFVSISEARNAHLKDKTDREGFVSNAYAQNFRRLMVHSTELIGQFYEWIRRNYTKYREERLAKGYAFEGAEREITSARQVARTLKSYTARSKSIDNAAAEVQQKVEALTTRIAAEPLLSTAEERRLAPLLEAANEALRSSQSIFSEMEKYASDTEKLASVVAALSPRLEIVNTQLQDFSELAGLGLIAESLAHEVHNQTDRLTQRARAAIDEARRDGDQNGKLVRLANDVLSTASALRRQIAHLGPTLRVQRDRVELFSIADFMGDTKAYFEERWHEDSIAFDLNVVRDFDVETNRGRLLQVFDNLLLNSEYWIKQERTRNNKERLGVLIEIEHPFVRISDNGPGIDPSVESNLFEPFVTLKPKAMGRGLGLFISSQILGSMGSSINLLHARNVSGRRHVFEIDLSGVARKV</sequence>
<dbReference type="Pfam" id="PF13589">
    <property type="entry name" value="HATPase_c_3"/>
    <property type="match status" value="1"/>
</dbReference>
<dbReference type="InterPro" id="IPR036890">
    <property type="entry name" value="HATPase_C_sf"/>
</dbReference>
<dbReference type="SMART" id="SM00387">
    <property type="entry name" value="HATPase_c"/>
    <property type="match status" value="1"/>
</dbReference>
<dbReference type="EC" id="2.7.13.3" evidence="2"/>
<evidence type="ECO:0000256" key="1">
    <source>
        <dbReference type="ARBA" id="ARBA00000085"/>
    </source>
</evidence>
<dbReference type="GO" id="GO:0004673">
    <property type="term" value="F:protein histidine kinase activity"/>
    <property type="evidence" value="ECO:0007669"/>
    <property type="project" value="UniProtKB-EC"/>
</dbReference>
<keyword evidence="8" id="KW-0902">Two-component regulatory system</keyword>
<feature type="domain" description="Histidine kinase" evidence="9">
    <location>
        <begin position="615"/>
        <end position="834"/>
    </location>
</feature>
<dbReference type="EMBL" id="AP017655">
    <property type="protein sequence ID" value="BAV65108.1"/>
    <property type="molecule type" value="Genomic_DNA"/>
</dbReference>
<dbReference type="PRINTS" id="PR00344">
    <property type="entry name" value="BCTRLSENSOR"/>
</dbReference>
<accession>A0A1E1F3L1</accession>
<gene>
    <name evidence="10" type="ORF">SCLO_1020680</name>
</gene>
<evidence type="ECO:0000313" key="11">
    <source>
        <dbReference type="Proteomes" id="UP000218272"/>
    </source>
</evidence>
<dbReference type="RefSeq" id="WP_066520321.1">
    <property type="nucleotide sequence ID" value="NZ_AP017655.1"/>
</dbReference>
<evidence type="ECO:0000256" key="3">
    <source>
        <dbReference type="ARBA" id="ARBA00022553"/>
    </source>
</evidence>
<name>A0A1E1F3L1_9SPHN</name>
<dbReference type="PANTHER" id="PTHR43065">
    <property type="entry name" value="SENSOR HISTIDINE KINASE"/>
    <property type="match status" value="1"/>
</dbReference>
<dbReference type="SUPFAM" id="SSF55874">
    <property type="entry name" value="ATPase domain of HSP90 chaperone/DNA topoisomerase II/histidine kinase"/>
    <property type="match status" value="2"/>
</dbReference>
<dbReference type="InterPro" id="IPR005467">
    <property type="entry name" value="His_kinase_dom"/>
</dbReference>
<reference evidence="10 11" key="1">
    <citation type="submission" date="2016-10" db="EMBL/GenBank/DDBJ databases">
        <title>Complete Genome Sequence of the Nonylphenol-Degrading Bacterium Sphingobium cloacae JCM 10874T.</title>
        <authorList>
            <person name="Ootsuka M."/>
            <person name="Nishizawa T."/>
            <person name="Ohta H."/>
        </authorList>
    </citation>
    <scope>NUCLEOTIDE SEQUENCE [LARGE SCALE GENOMIC DNA]</scope>
    <source>
        <strain evidence="10 11">JCM 10874</strain>
    </source>
</reference>
<evidence type="ECO:0000313" key="10">
    <source>
        <dbReference type="EMBL" id="BAV65108.1"/>
    </source>
</evidence>
<proteinExistence type="predicted"/>
<keyword evidence="6" id="KW-0418">Kinase</keyword>
<dbReference type="GO" id="GO:0005524">
    <property type="term" value="F:ATP binding"/>
    <property type="evidence" value="ECO:0007669"/>
    <property type="project" value="UniProtKB-KW"/>
</dbReference>
<keyword evidence="7 10" id="KW-0067">ATP-binding</keyword>
<dbReference type="PANTHER" id="PTHR43065:SF10">
    <property type="entry name" value="PEROXIDE STRESS-ACTIVATED HISTIDINE KINASE MAK3"/>
    <property type="match status" value="1"/>
</dbReference>
<keyword evidence="11" id="KW-1185">Reference proteome</keyword>
<dbReference type="AlphaFoldDB" id="A0A1E1F3L1"/>
<evidence type="ECO:0000256" key="4">
    <source>
        <dbReference type="ARBA" id="ARBA00022679"/>
    </source>
</evidence>
<protein>
    <recommendedName>
        <fullName evidence="2">histidine kinase</fullName>
        <ecNumber evidence="2">2.7.13.3</ecNumber>
    </recommendedName>
</protein>
<comment type="catalytic activity">
    <reaction evidence="1">
        <text>ATP + protein L-histidine = ADP + protein N-phospho-L-histidine.</text>
        <dbReference type="EC" id="2.7.13.3"/>
    </reaction>
</comment>
<evidence type="ECO:0000259" key="9">
    <source>
        <dbReference type="PROSITE" id="PS50109"/>
    </source>
</evidence>
<dbReference type="PROSITE" id="PS50109">
    <property type="entry name" value="HIS_KIN"/>
    <property type="match status" value="1"/>
</dbReference>
<dbReference type="KEGG" id="sclo:SCLO_1020680"/>